<evidence type="ECO:0000256" key="4">
    <source>
        <dbReference type="ARBA" id="ARBA00022614"/>
    </source>
</evidence>
<keyword evidence="16" id="KW-1185">Reference proteome</keyword>
<evidence type="ECO:0000259" key="13">
    <source>
        <dbReference type="Pfam" id="PF08263"/>
    </source>
</evidence>
<dbReference type="FunFam" id="3.80.10.10:FF:000095">
    <property type="entry name" value="LRR receptor-like serine/threonine-protein kinase GSO1"/>
    <property type="match status" value="2"/>
</dbReference>
<dbReference type="InterPro" id="IPR055414">
    <property type="entry name" value="LRR_R13L4/SHOC2-like"/>
</dbReference>
<dbReference type="PANTHER" id="PTHR48063:SF101">
    <property type="entry name" value="LRR RECEPTOR-LIKE SERINE_THREONINE-PROTEIN KINASE FLS2"/>
    <property type="match status" value="1"/>
</dbReference>
<comment type="similarity">
    <text evidence="2">Belongs to the RLP family.</text>
</comment>
<evidence type="ECO:0000256" key="10">
    <source>
        <dbReference type="ARBA" id="ARBA00023170"/>
    </source>
</evidence>
<dbReference type="Pfam" id="PF08263">
    <property type="entry name" value="LRRNT_2"/>
    <property type="match status" value="1"/>
</dbReference>
<evidence type="ECO:0000313" key="15">
    <source>
        <dbReference type="EMBL" id="GKV29213.1"/>
    </source>
</evidence>
<dbReference type="PANTHER" id="PTHR48063">
    <property type="entry name" value="LRR RECEPTOR-LIKE KINASE"/>
    <property type="match status" value="1"/>
</dbReference>
<keyword evidence="8" id="KW-1133">Transmembrane helix</keyword>
<feature type="domain" description="Disease resistance R13L4/SHOC-2-like LRR" evidence="14">
    <location>
        <begin position="287"/>
        <end position="475"/>
    </location>
</feature>
<evidence type="ECO:0000256" key="2">
    <source>
        <dbReference type="ARBA" id="ARBA00009592"/>
    </source>
</evidence>
<dbReference type="FunFam" id="3.80.10.10:FF:000213">
    <property type="entry name" value="Tyrosine-sulfated glycopeptide receptor 1"/>
    <property type="match status" value="1"/>
</dbReference>
<reference evidence="15 16" key="1">
    <citation type="journal article" date="2021" name="Commun. Biol.">
        <title>The genome of Shorea leprosula (Dipterocarpaceae) highlights the ecological relevance of drought in aseasonal tropical rainforests.</title>
        <authorList>
            <person name="Ng K.K.S."/>
            <person name="Kobayashi M.J."/>
            <person name="Fawcett J.A."/>
            <person name="Hatakeyama M."/>
            <person name="Paape T."/>
            <person name="Ng C.H."/>
            <person name="Ang C.C."/>
            <person name="Tnah L.H."/>
            <person name="Lee C.T."/>
            <person name="Nishiyama T."/>
            <person name="Sese J."/>
            <person name="O'Brien M.J."/>
            <person name="Copetti D."/>
            <person name="Mohd Noor M.I."/>
            <person name="Ong R.C."/>
            <person name="Putra M."/>
            <person name="Sireger I.Z."/>
            <person name="Indrioko S."/>
            <person name="Kosugi Y."/>
            <person name="Izuno A."/>
            <person name="Isagi Y."/>
            <person name="Lee S.L."/>
            <person name="Shimizu K.K."/>
        </authorList>
    </citation>
    <scope>NUCLEOTIDE SEQUENCE [LARGE SCALE GENOMIC DNA]</scope>
    <source>
        <strain evidence="15">214</strain>
    </source>
</reference>
<dbReference type="Pfam" id="PF13516">
    <property type="entry name" value="LRR_6"/>
    <property type="match status" value="1"/>
</dbReference>
<feature type="signal peptide" evidence="12">
    <location>
        <begin position="1"/>
        <end position="26"/>
    </location>
</feature>
<name>A0AAV5KXW8_9ROSI</name>
<evidence type="ECO:0000256" key="6">
    <source>
        <dbReference type="ARBA" id="ARBA00022729"/>
    </source>
</evidence>
<dbReference type="Proteomes" id="UP001054252">
    <property type="component" value="Unassembled WGS sequence"/>
</dbReference>
<keyword evidence="9" id="KW-0472">Membrane</keyword>
<keyword evidence="4" id="KW-0433">Leucine-rich repeat</keyword>
<dbReference type="InterPro" id="IPR046956">
    <property type="entry name" value="RLP23-like"/>
</dbReference>
<dbReference type="AlphaFoldDB" id="A0AAV5KXW8"/>
<dbReference type="InterPro" id="IPR001611">
    <property type="entry name" value="Leu-rich_rpt"/>
</dbReference>
<evidence type="ECO:0000313" key="16">
    <source>
        <dbReference type="Proteomes" id="UP001054252"/>
    </source>
</evidence>
<evidence type="ECO:0000256" key="8">
    <source>
        <dbReference type="ARBA" id="ARBA00022989"/>
    </source>
</evidence>
<evidence type="ECO:0000256" key="12">
    <source>
        <dbReference type="SAM" id="SignalP"/>
    </source>
</evidence>
<keyword evidence="6 12" id="KW-0732">Signal</keyword>
<evidence type="ECO:0000259" key="14">
    <source>
        <dbReference type="Pfam" id="PF23598"/>
    </source>
</evidence>
<proteinExistence type="inferred from homology"/>
<dbReference type="PROSITE" id="PS51450">
    <property type="entry name" value="LRR"/>
    <property type="match status" value="1"/>
</dbReference>
<feature type="domain" description="Leucine-rich repeat-containing N-terminal plant-type" evidence="13">
    <location>
        <begin position="40"/>
        <end position="81"/>
    </location>
</feature>
<comment type="subcellular location">
    <subcellularLocation>
        <location evidence="1">Cell membrane</location>
        <topology evidence="1">Single-pass type I membrane protein</topology>
    </subcellularLocation>
</comment>
<keyword evidence="11" id="KW-0325">Glycoprotein</keyword>
<dbReference type="InterPro" id="IPR003591">
    <property type="entry name" value="Leu-rich_rpt_typical-subtyp"/>
</dbReference>
<evidence type="ECO:0000256" key="5">
    <source>
        <dbReference type="ARBA" id="ARBA00022692"/>
    </source>
</evidence>
<gene>
    <name evidence="15" type="ORF">SLEP1_g38159</name>
</gene>
<dbReference type="InterPro" id="IPR032675">
    <property type="entry name" value="LRR_dom_sf"/>
</dbReference>
<dbReference type="Pfam" id="PF00560">
    <property type="entry name" value="LRR_1"/>
    <property type="match status" value="10"/>
</dbReference>
<sequence length="975" mass="108670">MKILGEGSLQLVCALVILLHMQSSIGISSTAAGDEVRCIESERQVLLAFKQGLVDEYGRLSSWGSEEERKDCCKWEAVQCSNTTGHIIVLNLTTAHEYGSYPHDLRGNLSPSLFELQHLTYLGLAGIDFNFSHIPESIGSLNKIQHLDLSYCQLSGSLPSQLANLTSLQYLDLSSNNFNNVKNLEWLSYLSSLKHIVLDGSDLGKVNNWPQLINKLPHLAYLSLRGCNLQDVIPKSIPMMNSSTFLTELDLGYNNLTASTFHWLFKFIKSLVSLAFDSTHFQGLIPENLGHMTYLKTLYLSYNQLEGGIPKSFGNLCNLRLLHLSSNHLDGMLPELIGNLSGCLQVSLEELHLAQNKIKGPLPEMIKNFSSLRLLSLSSNQLTGTVPKCIGLLSNLEEIYISFNPLNGTISESHFSTLSKLQSLGMSSSSLSINFSNDWIHPFQLDFIRLGSCKLGPKFPSWLKSQRKFSFLDISASGISDSIPEWFWNLSSRLVHVNLSSNNIYGILPDLSTKFWYSHHPGIDLSTNKLEGPLPVFPVNVTSINLSKNRFSGLISSLCTITGGKLLFLDVSHNQLSGEFPDCITQWTSLEILNLANNHLFGKIPNSIGSLYYLESLALQNNSFSGEIPQSLGNCSALQFLDLNYNNFSGKIPTWIGESLSSLIFLFLRSNNFSGDIPLQLCWLTEIKVLDLSNNNLSGNIPWCIQNLTALAQKESLTIDHFFAVPYISNNNFYPAYYVDKASVMWKGMERDYENGNLENLRIIDLSSNKLTGEIPVQISVLLELVELNLSKNQLTGRIPSNIGQMRQLESLDLSWNQLSGQLPWSISQLNFLSILNLSYNNFSGRIPSGPQIQTFNASSFVGNPALCGLPLTSTCPEDEKSEGKPKDRDIAEFWKWFKPGVELGAAVGFVGVLAVKLDHPWKHLCFLLFNNVKVRLSNLKDCLYLLVATVGLLVREHVSRLGRKLKLFEPSVSF</sequence>
<evidence type="ECO:0000256" key="1">
    <source>
        <dbReference type="ARBA" id="ARBA00004251"/>
    </source>
</evidence>
<accession>A0AAV5KXW8</accession>
<keyword evidence="7" id="KW-0677">Repeat</keyword>
<keyword evidence="3" id="KW-1003">Cell membrane</keyword>
<dbReference type="SMART" id="SM00369">
    <property type="entry name" value="LRR_TYP"/>
    <property type="match status" value="9"/>
</dbReference>
<dbReference type="PRINTS" id="PR00019">
    <property type="entry name" value="LEURICHRPT"/>
</dbReference>
<comment type="caution">
    <text evidence="15">The sequence shown here is derived from an EMBL/GenBank/DDBJ whole genome shotgun (WGS) entry which is preliminary data.</text>
</comment>
<evidence type="ECO:0000256" key="7">
    <source>
        <dbReference type="ARBA" id="ARBA00022737"/>
    </source>
</evidence>
<dbReference type="EMBL" id="BPVZ01000082">
    <property type="protein sequence ID" value="GKV29213.1"/>
    <property type="molecule type" value="Genomic_DNA"/>
</dbReference>
<dbReference type="SMART" id="SM00365">
    <property type="entry name" value="LRR_SD22"/>
    <property type="match status" value="8"/>
</dbReference>
<evidence type="ECO:0000256" key="11">
    <source>
        <dbReference type="ARBA" id="ARBA00023180"/>
    </source>
</evidence>
<dbReference type="Gene3D" id="3.80.10.10">
    <property type="entry name" value="Ribonuclease Inhibitor"/>
    <property type="match status" value="4"/>
</dbReference>
<evidence type="ECO:0000256" key="9">
    <source>
        <dbReference type="ARBA" id="ARBA00023136"/>
    </source>
</evidence>
<organism evidence="15 16">
    <name type="scientific">Rubroshorea leprosula</name>
    <dbReference type="NCBI Taxonomy" id="152421"/>
    <lineage>
        <taxon>Eukaryota</taxon>
        <taxon>Viridiplantae</taxon>
        <taxon>Streptophyta</taxon>
        <taxon>Embryophyta</taxon>
        <taxon>Tracheophyta</taxon>
        <taxon>Spermatophyta</taxon>
        <taxon>Magnoliopsida</taxon>
        <taxon>eudicotyledons</taxon>
        <taxon>Gunneridae</taxon>
        <taxon>Pentapetalae</taxon>
        <taxon>rosids</taxon>
        <taxon>malvids</taxon>
        <taxon>Malvales</taxon>
        <taxon>Dipterocarpaceae</taxon>
        <taxon>Rubroshorea</taxon>
    </lineage>
</organism>
<feature type="chain" id="PRO_5043327369" description="Leucine-rich repeat-containing N-terminal plant-type domain-containing protein" evidence="12">
    <location>
        <begin position="27"/>
        <end position="975"/>
    </location>
</feature>
<dbReference type="Pfam" id="PF23598">
    <property type="entry name" value="LRR_14"/>
    <property type="match status" value="1"/>
</dbReference>
<protein>
    <recommendedName>
        <fullName evidence="17">Leucine-rich repeat-containing N-terminal plant-type domain-containing protein</fullName>
    </recommendedName>
</protein>
<dbReference type="GO" id="GO:0005886">
    <property type="term" value="C:plasma membrane"/>
    <property type="evidence" value="ECO:0007669"/>
    <property type="project" value="UniProtKB-SubCell"/>
</dbReference>
<keyword evidence="10" id="KW-0675">Receptor</keyword>
<keyword evidence="5" id="KW-0812">Transmembrane</keyword>
<dbReference type="InterPro" id="IPR013210">
    <property type="entry name" value="LRR_N_plant-typ"/>
</dbReference>
<dbReference type="SUPFAM" id="SSF52058">
    <property type="entry name" value="L domain-like"/>
    <property type="match status" value="3"/>
</dbReference>
<evidence type="ECO:0000256" key="3">
    <source>
        <dbReference type="ARBA" id="ARBA00022475"/>
    </source>
</evidence>
<evidence type="ECO:0008006" key="17">
    <source>
        <dbReference type="Google" id="ProtNLM"/>
    </source>
</evidence>